<dbReference type="PRINTS" id="PR00372">
    <property type="entry name" value="FYWHYDRXLASE"/>
</dbReference>
<feature type="domain" description="ACT" evidence="9">
    <location>
        <begin position="37"/>
        <end position="110"/>
    </location>
</feature>
<evidence type="ECO:0000256" key="5">
    <source>
        <dbReference type="ARBA" id="ARBA00023002"/>
    </source>
</evidence>
<dbReference type="EC" id="1.14.16.1" evidence="3"/>
<dbReference type="InterPro" id="IPR036329">
    <property type="entry name" value="Aro-AA_hydroxylase_C_sf"/>
</dbReference>
<evidence type="ECO:0000259" key="8">
    <source>
        <dbReference type="PROSITE" id="PS51410"/>
    </source>
</evidence>
<evidence type="ECO:0000313" key="10">
    <source>
        <dbReference type="EMBL" id="CAF4127233.1"/>
    </source>
</evidence>
<comment type="cofactor">
    <cofactor evidence="1">
        <name>Fe(2+)</name>
        <dbReference type="ChEBI" id="CHEBI:29033"/>
    </cofactor>
</comment>
<dbReference type="SUPFAM" id="SSF55021">
    <property type="entry name" value="ACT-like"/>
    <property type="match status" value="1"/>
</dbReference>
<evidence type="ECO:0000256" key="7">
    <source>
        <dbReference type="ARBA" id="ARBA00023033"/>
    </source>
</evidence>
<dbReference type="InterPro" id="IPR001273">
    <property type="entry name" value="ArAA_hydroxylase"/>
</dbReference>
<keyword evidence="6" id="KW-0408">Iron</keyword>
<evidence type="ECO:0000256" key="3">
    <source>
        <dbReference type="ARBA" id="ARBA00011995"/>
    </source>
</evidence>
<evidence type="ECO:0000259" key="9">
    <source>
        <dbReference type="PROSITE" id="PS51671"/>
    </source>
</evidence>
<sequence length="247" mass="28534">MGTLYEANNVSTNEDNIYTRSPKVISNVKEDNSTKISLIFSLNEEIGALGKALHIFEKHGINLFHIESRLSRQNKDDHEFYVVCDNSMGSVTDAIKEFRESSKYIHVLSEAHETMHESTPWFPRKMRDLDQFSGRILSYGSDLDADHPGFRDVLYRKRRKEFADIANQYRHGQPIPHVTYNEQEISTWGTVFNELTKLYPTNACKEFNNIFPLLVDNCGYNESTIPQLEDVSRFLQDCSGFRLRPVA</sequence>
<feature type="domain" description="Biopterin-dependent aromatic amino acid hydroxylase family profile" evidence="8">
    <location>
        <begin position="107"/>
        <end position="247"/>
    </location>
</feature>
<dbReference type="InterPro" id="IPR045865">
    <property type="entry name" value="ACT-like_dom_sf"/>
</dbReference>
<dbReference type="PANTHER" id="PTHR11473">
    <property type="entry name" value="AROMATIC AMINO ACID HYDROXYLASE"/>
    <property type="match status" value="1"/>
</dbReference>
<dbReference type="EMBL" id="CAJOBO010000094">
    <property type="protein sequence ID" value="CAF4127233.1"/>
    <property type="molecule type" value="Genomic_DNA"/>
</dbReference>
<name>A0A819WMX2_9BILA</name>
<dbReference type="GO" id="GO:0004505">
    <property type="term" value="F:phenylalanine 4-monooxygenase activity"/>
    <property type="evidence" value="ECO:0007669"/>
    <property type="project" value="UniProtKB-EC"/>
</dbReference>
<organism evidence="10 11">
    <name type="scientific">Rotaria socialis</name>
    <dbReference type="NCBI Taxonomy" id="392032"/>
    <lineage>
        <taxon>Eukaryota</taxon>
        <taxon>Metazoa</taxon>
        <taxon>Spiralia</taxon>
        <taxon>Gnathifera</taxon>
        <taxon>Rotifera</taxon>
        <taxon>Eurotatoria</taxon>
        <taxon>Bdelloidea</taxon>
        <taxon>Philodinida</taxon>
        <taxon>Philodinidae</taxon>
        <taxon>Rotaria</taxon>
    </lineage>
</organism>
<reference evidence="10" key="1">
    <citation type="submission" date="2021-02" db="EMBL/GenBank/DDBJ databases">
        <authorList>
            <person name="Nowell W R."/>
        </authorList>
    </citation>
    <scope>NUCLEOTIDE SEQUENCE</scope>
</reference>
<dbReference type="InterPro" id="IPR002912">
    <property type="entry name" value="ACT_dom"/>
</dbReference>
<dbReference type="AlphaFoldDB" id="A0A819WMX2"/>
<evidence type="ECO:0000256" key="6">
    <source>
        <dbReference type="ARBA" id="ARBA00023004"/>
    </source>
</evidence>
<gene>
    <name evidence="10" type="ORF">HFQ381_LOCUS2799</name>
</gene>
<dbReference type="SUPFAM" id="SSF56534">
    <property type="entry name" value="Aromatic aminoacid monoxygenases, catalytic and oligomerization domains"/>
    <property type="match status" value="1"/>
</dbReference>
<dbReference type="InterPro" id="IPR036951">
    <property type="entry name" value="ArAA_hydroxylase_sf"/>
</dbReference>
<dbReference type="Pfam" id="PF00351">
    <property type="entry name" value="Biopterin_H"/>
    <property type="match status" value="1"/>
</dbReference>
<dbReference type="InterPro" id="IPR019774">
    <property type="entry name" value="Aromatic-AA_hydroxylase_C"/>
</dbReference>
<dbReference type="PROSITE" id="PS51671">
    <property type="entry name" value="ACT"/>
    <property type="match status" value="1"/>
</dbReference>
<evidence type="ECO:0000256" key="2">
    <source>
        <dbReference type="ARBA" id="ARBA00009712"/>
    </source>
</evidence>
<dbReference type="PANTHER" id="PTHR11473:SF24">
    <property type="entry name" value="PHENYLALANINE-4-HYDROXYLASE"/>
    <property type="match status" value="1"/>
</dbReference>
<dbReference type="CDD" id="cd04904">
    <property type="entry name" value="ACT_AAAH"/>
    <property type="match status" value="1"/>
</dbReference>
<evidence type="ECO:0000256" key="4">
    <source>
        <dbReference type="ARBA" id="ARBA00022723"/>
    </source>
</evidence>
<comment type="similarity">
    <text evidence="2">Belongs to the biopterin-dependent aromatic amino acid hydroxylase family.</text>
</comment>
<keyword evidence="7" id="KW-0503">Monooxygenase</keyword>
<dbReference type="Gene3D" id="1.10.800.10">
    <property type="entry name" value="Aromatic amino acid hydroxylase"/>
    <property type="match status" value="1"/>
</dbReference>
<evidence type="ECO:0000256" key="1">
    <source>
        <dbReference type="ARBA" id="ARBA00001954"/>
    </source>
</evidence>
<protein>
    <recommendedName>
        <fullName evidence="3">phenylalanine 4-monooxygenase</fullName>
        <ecNumber evidence="3">1.14.16.1</ecNumber>
    </recommendedName>
</protein>
<accession>A0A819WMX2</accession>
<keyword evidence="5" id="KW-0560">Oxidoreductase</keyword>
<dbReference type="GO" id="GO:0005506">
    <property type="term" value="F:iron ion binding"/>
    <property type="evidence" value="ECO:0007669"/>
    <property type="project" value="InterPro"/>
</dbReference>
<dbReference type="PROSITE" id="PS51410">
    <property type="entry name" value="BH4_AAA_HYDROXYL_2"/>
    <property type="match status" value="1"/>
</dbReference>
<proteinExistence type="inferred from homology"/>
<feature type="non-terminal residue" evidence="10">
    <location>
        <position position="247"/>
    </location>
</feature>
<keyword evidence="4" id="KW-0479">Metal-binding</keyword>
<comment type="caution">
    <text evidence="10">The sequence shown here is derived from an EMBL/GenBank/DDBJ whole genome shotgun (WGS) entry which is preliminary data.</text>
</comment>
<evidence type="ECO:0000313" key="11">
    <source>
        <dbReference type="Proteomes" id="UP000663851"/>
    </source>
</evidence>
<dbReference type="Proteomes" id="UP000663851">
    <property type="component" value="Unassembled WGS sequence"/>
</dbReference>